<evidence type="ECO:0000313" key="3">
    <source>
        <dbReference type="Proteomes" id="UP000611554"/>
    </source>
</evidence>
<evidence type="ECO:0000256" key="1">
    <source>
        <dbReference type="SAM" id="MobiDB-lite"/>
    </source>
</evidence>
<feature type="compositionally biased region" description="Low complexity" evidence="1">
    <location>
        <begin position="53"/>
        <end position="63"/>
    </location>
</feature>
<name>A0ABQ2R3Y9_9ACTN</name>
<protein>
    <submittedName>
        <fullName evidence="2">Uncharacterized protein</fullName>
    </submittedName>
</protein>
<gene>
    <name evidence="2" type="ORF">GCM10010140_46800</name>
</gene>
<keyword evidence="3" id="KW-1185">Reference proteome</keyword>
<organism evidence="2 3">
    <name type="scientific">Streptosporangium pseudovulgare</name>
    <dbReference type="NCBI Taxonomy" id="35765"/>
    <lineage>
        <taxon>Bacteria</taxon>
        <taxon>Bacillati</taxon>
        <taxon>Actinomycetota</taxon>
        <taxon>Actinomycetes</taxon>
        <taxon>Streptosporangiales</taxon>
        <taxon>Streptosporangiaceae</taxon>
        <taxon>Streptosporangium</taxon>
    </lineage>
</organism>
<accession>A0ABQ2R3Y9</accession>
<reference evidence="3" key="1">
    <citation type="journal article" date="2019" name="Int. J. Syst. Evol. Microbiol.">
        <title>The Global Catalogue of Microorganisms (GCM) 10K type strain sequencing project: providing services to taxonomists for standard genome sequencing and annotation.</title>
        <authorList>
            <consortium name="The Broad Institute Genomics Platform"/>
            <consortium name="The Broad Institute Genome Sequencing Center for Infectious Disease"/>
            <person name="Wu L."/>
            <person name="Ma J."/>
        </authorList>
    </citation>
    <scope>NUCLEOTIDE SEQUENCE [LARGE SCALE GENOMIC DNA]</scope>
    <source>
        <strain evidence="3">JCM 3115</strain>
    </source>
</reference>
<proteinExistence type="predicted"/>
<dbReference type="EMBL" id="BMQJ01000012">
    <property type="protein sequence ID" value="GGQ11289.1"/>
    <property type="molecule type" value="Genomic_DNA"/>
</dbReference>
<evidence type="ECO:0000313" key="2">
    <source>
        <dbReference type="EMBL" id="GGQ11289.1"/>
    </source>
</evidence>
<dbReference type="Proteomes" id="UP000611554">
    <property type="component" value="Unassembled WGS sequence"/>
</dbReference>
<comment type="caution">
    <text evidence="2">The sequence shown here is derived from an EMBL/GenBank/DDBJ whole genome shotgun (WGS) entry which is preliminary data.</text>
</comment>
<feature type="region of interest" description="Disordered" evidence="1">
    <location>
        <begin position="53"/>
        <end position="96"/>
    </location>
</feature>
<sequence length="96" mass="10086">MPAYAYQDRWLNAPIHPCGVDALGDPFGPSWPPLPPVTLARVRQLADAAAPAAAAPLTLNRPAPRVPGLVSRAAEAPRRGTVADSRNGAEEQFPAL</sequence>